<comment type="similarity">
    <text evidence="1">Belongs to the glycosyl hydrolase 10 (cellulase F) family.</text>
</comment>
<keyword evidence="5" id="KW-0732">Signal</keyword>
<keyword evidence="4" id="KW-0624">Polysaccharide degradation</keyword>
<evidence type="ECO:0000256" key="5">
    <source>
        <dbReference type="SAM" id="SignalP"/>
    </source>
</evidence>
<evidence type="ECO:0000259" key="6">
    <source>
        <dbReference type="PROSITE" id="PS51760"/>
    </source>
</evidence>
<organism evidence="7 8">
    <name type="scientific">Trapa incisa</name>
    <dbReference type="NCBI Taxonomy" id="236973"/>
    <lineage>
        <taxon>Eukaryota</taxon>
        <taxon>Viridiplantae</taxon>
        <taxon>Streptophyta</taxon>
        <taxon>Embryophyta</taxon>
        <taxon>Tracheophyta</taxon>
        <taxon>Spermatophyta</taxon>
        <taxon>Magnoliopsida</taxon>
        <taxon>eudicotyledons</taxon>
        <taxon>Gunneridae</taxon>
        <taxon>Pentapetalae</taxon>
        <taxon>rosids</taxon>
        <taxon>malvids</taxon>
        <taxon>Myrtales</taxon>
        <taxon>Lythraceae</taxon>
        <taxon>Trapa</taxon>
    </lineage>
</organism>
<dbReference type="SMART" id="SM00633">
    <property type="entry name" value="Glyco_10"/>
    <property type="match status" value="1"/>
</dbReference>
<feature type="domain" description="GH10" evidence="6">
    <location>
        <begin position="208"/>
        <end position="509"/>
    </location>
</feature>
<comment type="caution">
    <text evidence="7">The sequence shown here is derived from an EMBL/GenBank/DDBJ whole genome shotgun (WGS) entry which is preliminary data.</text>
</comment>
<evidence type="ECO:0000313" key="8">
    <source>
        <dbReference type="Proteomes" id="UP001345219"/>
    </source>
</evidence>
<reference evidence="7 8" key="1">
    <citation type="journal article" date="2023" name="Hortic Res">
        <title>Pangenome of water caltrop reveals structural variations and asymmetric subgenome divergence after allopolyploidization.</title>
        <authorList>
            <person name="Zhang X."/>
            <person name="Chen Y."/>
            <person name="Wang L."/>
            <person name="Yuan Y."/>
            <person name="Fang M."/>
            <person name="Shi L."/>
            <person name="Lu R."/>
            <person name="Comes H.P."/>
            <person name="Ma Y."/>
            <person name="Chen Y."/>
            <person name="Huang G."/>
            <person name="Zhou Y."/>
            <person name="Zheng Z."/>
            <person name="Qiu Y."/>
        </authorList>
    </citation>
    <scope>NUCLEOTIDE SEQUENCE [LARGE SCALE GENOMIC DNA]</scope>
    <source>
        <tissue evidence="7">Roots</tissue>
    </source>
</reference>
<dbReference type="PROSITE" id="PS51760">
    <property type="entry name" value="GH10_2"/>
    <property type="match status" value="1"/>
</dbReference>
<dbReference type="AlphaFoldDB" id="A0AAN7GKD6"/>
<evidence type="ECO:0000256" key="1">
    <source>
        <dbReference type="ARBA" id="ARBA00007495"/>
    </source>
</evidence>
<name>A0AAN7GKD6_9MYRT</name>
<dbReference type="SUPFAM" id="SSF49785">
    <property type="entry name" value="Galactose-binding domain-like"/>
    <property type="match status" value="1"/>
</dbReference>
<dbReference type="Proteomes" id="UP001345219">
    <property type="component" value="Chromosome 19"/>
</dbReference>
<dbReference type="Pfam" id="PF00331">
    <property type="entry name" value="Glyco_hydro_10"/>
    <property type="match status" value="1"/>
</dbReference>
<dbReference type="SUPFAM" id="SSF51445">
    <property type="entry name" value="(Trans)glycosidases"/>
    <property type="match status" value="1"/>
</dbReference>
<keyword evidence="8" id="KW-1185">Reference proteome</keyword>
<gene>
    <name evidence="7" type="ORF">SAY87_024756</name>
</gene>
<dbReference type="InterPro" id="IPR044846">
    <property type="entry name" value="GH10"/>
</dbReference>
<feature type="chain" id="PRO_5042851491" description="GH10 domain-containing protein" evidence="5">
    <location>
        <begin position="24"/>
        <end position="574"/>
    </location>
</feature>
<proteinExistence type="inferred from homology"/>
<dbReference type="InterPro" id="IPR001000">
    <property type="entry name" value="GH10_dom"/>
</dbReference>
<evidence type="ECO:0000256" key="3">
    <source>
        <dbReference type="ARBA" id="ARBA00023277"/>
    </source>
</evidence>
<accession>A0AAN7GKD6</accession>
<feature type="signal peptide" evidence="5">
    <location>
        <begin position="1"/>
        <end position="23"/>
    </location>
</feature>
<dbReference type="Gene3D" id="2.60.120.260">
    <property type="entry name" value="Galactose-binding domain-like"/>
    <property type="match status" value="1"/>
</dbReference>
<keyword evidence="2" id="KW-0378">Hydrolase</keyword>
<dbReference type="GO" id="GO:0000272">
    <property type="term" value="P:polysaccharide catabolic process"/>
    <property type="evidence" value="ECO:0007669"/>
    <property type="project" value="UniProtKB-KW"/>
</dbReference>
<dbReference type="GO" id="GO:0031176">
    <property type="term" value="F:endo-1,4-beta-xylanase activity"/>
    <property type="evidence" value="ECO:0007669"/>
    <property type="project" value="UniProtKB-ARBA"/>
</dbReference>
<evidence type="ECO:0000313" key="7">
    <source>
        <dbReference type="EMBL" id="KAK4741168.1"/>
    </source>
</evidence>
<dbReference type="InterPro" id="IPR008979">
    <property type="entry name" value="Galactose-bd-like_sf"/>
</dbReference>
<keyword evidence="3" id="KW-0119">Carbohydrate metabolism</keyword>
<sequence length="574" mass="64445">MKRFLLHCSIPIVWCLFVCSGHGKDDFLPYDSSVTTQCLEEPWGPLYRGGIISNPDFNLGISGWTAFGQGAIEPRLSKTGNKFIVARYRTQPRDSFSQKLQIVEGNLYAFSVAVVFGTDDGGFERGGHTLASHGCWSLIKGGIRANYSGSIELLFETADTSIEIWADSVSLQPFTKQEWISQQDLSIQKNRKRTVRFRVANQNGTGLEGVKLSIKHVRSDFPFGCGMNQHILESQAYQKWFTSRFPVTTFTNQMKWYSTEKQQGLENYTIADAMVKFAKEHSISIRGHNIFWDDPKYQPDWVKTLSVDELKAATEHRINSIVTRYAGDLIHWDCVNENLHFRFFEDRLGENVTGEFFSETHRLDPEPVIFMNEFNTLEFAGDEVVGPVNFKRKIEEILSFLGNDRLMAGIGLQGHFGIGHPNLVFMRAGLDILATAGLPIWLTEVSVGRDTDQNQQAQHLEDVLREAYAHPAVQGIVMFSGPAAAGFNETTLTDMDFNNTPNGDVIDKLISEWRSDIQGAETDSEGLFDVALFSGEYEVTVTHPHADKSSAPSRIQVPGVEVRNKGPLHLLVMD</sequence>
<dbReference type="PANTHER" id="PTHR31490">
    <property type="entry name" value="GLYCOSYL HYDROLASE"/>
    <property type="match status" value="1"/>
</dbReference>
<protein>
    <recommendedName>
        <fullName evidence="6">GH10 domain-containing protein</fullName>
    </recommendedName>
</protein>
<evidence type="ECO:0000256" key="4">
    <source>
        <dbReference type="ARBA" id="ARBA00023326"/>
    </source>
</evidence>
<dbReference type="InterPro" id="IPR017853">
    <property type="entry name" value="GH"/>
</dbReference>
<dbReference type="EMBL" id="JAXIOK010000024">
    <property type="protein sequence ID" value="KAK4741168.1"/>
    <property type="molecule type" value="Genomic_DNA"/>
</dbReference>
<evidence type="ECO:0000256" key="2">
    <source>
        <dbReference type="ARBA" id="ARBA00022801"/>
    </source>
</evidence>
<dbReference type="PANTHER" id="PTHR31490:SF52">
    <property type="entry name" value="ENDO-1,4-BETA-XYLANASE 5-RELATED"/>
    <property type="match status" value="1"/>
</dbReference>
<dbReference type="Gene3D" id="3.20.20.80">
    <property type="entry name" value="Glycosidases"/>
    <property type="match status" value="1"/>
</dbReference>